<dbReference type="RefSeq" id="WP_105338543.1">
    <property type="nucleotide sequence ID" value="NZ_PUHZ01000025.1"/>
</dbReference>
<dbReference type="PANTHER" id="PTHR12697:SF5">
    <property type="entry name" value="DEOXYHYPUSINE HYDROXYLASE"/>
    <property type="match status" value="1"/>
</dbReference>
<feature type="signal peptide" evidence="1">
    <location>
        <begin position="1"/>
        <end position="29"/>
    </location>
</feature>
<evidence type="ECO:0000313" key="3">
    <source>
        <dbReference type="Proteomes" id="UP000237819"/>
    </source>
</evidence>
<protein>
    <recommendedName>
        <fullName evidence="4">HEAT repeat domain-containing protein</fullName>
    </recommendedName>
</protein>
<keyword evidence="1" id="KW-0732">Signal</keyword>
<dbReference type="EMBL" id="PUHZ01000025">
    <property type="protein sequence ID" value="PQO41966.1"/>
    <property type="molecule type" value="Genomic_DNA"/>
</dbReference>
<gene>
    <name evidence="2" type="ORF">C5Y93_26760</name>
</gene>
<name>A0A2S8GBX7_9BACT</name>
<evidence type="ECO:0000256" key="1">
    <source>
        <dbReference type="SAM" id="SignalP"/>
    </source>
</evidence>
<dbReference type="GO" id="GO:0016491">
    <property type="term" value="F:oxidoreductase activity"/>
    <property type="evidence" value="ECO:0007669"/>
    <property type="project" value="TreeGrafter"/>
</dbReference>
<evidence type="ECO:0000313" key="2">
    <source>
        <dbReference type="EMBL" id="PQO41966.1"/>
    </source>
</evidence>
<dbReference type="Proteomes" id="UP000237819">
    <property type="component" value="Unassembled WGS sequence"/>
</dbReference>
<dbReference type="InterPro" id="IPR016024">
    <property type="entry name" value="ARM-type_fold"/>
</dbReference>
<reference evidence="2 3" key="1">
    <citation type="submission" date="2018-02" db="EMBL/GenBank/DDBJ databases">
        <title>Comparative genomes isolates from brazilian mangrove.</title>
        <authorList>
            <person name="Araujo J.E."/>
            <person name="Taketani R.G."/>
            <person name="Silva M.C.P."/>
            <person name="Loureco M.V."/>
            <person name="Andreote F.D."/>
        </authorList>
    </citation>
    <scope>NUCLEOTIDE SEQUENCE [LARGE SCALE GENOMIC DNA]</scope>
    <source>
        <strain evidence="2 3">Nap-Phe MGV</strain>
    </source>
</reference>
<organism evidence="2 3">
    <name type="scientific">Blastopirellula marina</name>
    <dbReference type="NCBI Taxonomy" id="124"/>
    <lineage>
        <taxon>Bacteria</taxon>
        <taxon>Pseudomonadati</taxon>
        <taxon>Planctomycetota</taxon>
        <taxon>Planctomycetia</taxon>
        <taxon>Pirellulales</taxon>
        <taxon>Pirellulaceae</taxon>
        <taxon>Blastopirellula</taxon>
    </lineage>
</organism>
<proteinExistence type="predicted"/>
<sequence length="1020" mass="113649">MMIHSWHRSGTSAVVALLISLLGFNAALAEETKEADPCVGFHDHNKGYPLTREELAGDDEDSRYFRLSVPEHEGSLAERWLQELRVPDAASYLLEHVEHENAKVRTNAIYLLTAAGVDETQRQAIYRQHLQDPCRRVQAVAAMRLVEDGVISPEVMATLVRNFDDPWRDVGSKIQDLRQPSVGPIAEFIADSSQRIERRKKASQVFPYWMDGDNPDLKPLYEALDSEDVPTRMLAVEILLGFKPHDNRRIAEVLIERIESNAPDAADALSRLTMMYPEPPADVVNPVLLKLITTPGYALTQPACQALTIEPEDAELFAKLDQLVAQEIHADLIIEALRYERLPTELPPAIEHRVREMLVTEEDIPIASDILERNHPAGFEILLETSLNRQLPTAVRVRSILSLDNTTLSSSERKIADPQAIAHLAKLLDAPEPEIAQAAAIVLTEQGETTRDLTPLLMAEGSDPSDELFHNNAWRVVPRNRDHRDKLIAGVVRIAPQIKAANEEYDLRLFLLEFGECPEALDYLVDDILFHWQEKDFPSLISDEVSHGLIVRLEKEIAKRHGAEKLRIISALNNILNNKLRFDLNAKAIVAREPPRGLAECLDAANDSVRLAATILYSHYRPKDPEIVARLFEYGKAANADNSGIPIETQFLLEDCLLRAGPALEPHLAELIRLLDDPETRFFANRLLKHLGPKAKPATSKLSELLTAQDNESTWGDPYERFCSTLAAIGPDAISAAPAIVAASKGHRLEHPAQAIKALEADPTPLIQEFDRRLADPIKQYDALRELAVLAPHPAVTERYVAALSGDDWYLKKTALLELRRKDFQDAKQIVPLLIQAAKSSPFTMRKTAIEALGQQTGLPDQAVPVLMDRIRNDGDLRTEAIFSLGGYRADAAEAVPLLMQLLEEGEEDTTVITTLGRIGKPAEAAIPILIEYVTGERPIRQRFIYHRSPEAAFIEALGRFGPAAKAALPVLRSEYHASLRYEDKLPIAQAIYQISPGFGAVNGIPRPPEPEPDVLQFAW</sequence>
<dbReference type="AlphaFoldDB" id="A0A2S8GBX7"/>
<dbReference type="Gene3D" id="1.25.10.10">
    <property type="entry name" value="Leucine-rich Repeat Variant"/>
    <property type="match status" value="3"/>
</dbReference>
<comment type="caution">
    <text evidence="2">The sequence shown here is derived from an EMBL/GenBank/DDBJ whole genome shotgun (WGS) entry which is preliminary data.</text>
</comment>
<dbReference type="PANTHER" id="PTHR12697">
    <property type="entry name" value="PBS LYASE HEAT-LIKE PROTEIN"/>
    <property type="match status" value="1"/>
</dbReference>
<feature type="chain" id="PRO_5015555018" description="HEAT repeat domain-containing protein" evidence="1">
    <location>
        <begin position="30"/>
        <end position="1020"/>
    </location>
</feature>
<evidence type="ECO:0008006" key="4">
    <source>
        <dbReference type="Google" id="ProtNLM"/>
    </source>
</evidence>
<dbReference type="SUPFAM" id="SSF48371">
    <property type="entry name" value="ARM repeat"/>
    <property type="match status" value="1"/>
</dbReference>
<dbReference type="Pfam" id="PF13646">
    <property type="entry name" value="HEAT_2"/>
    <property type="match status" value="1"/>
</dbReference>
<dbReference type="InterPro" id="IPR011989">
    <property type="entry name" value="ARM-like"/>
</dbReference>
<accession>A0A2S8GBX7</accession>
<dbReference type="OrthoDB" id="292343at2"/>